<evidence type="ECO:0000313" key="3">
    <source>
        <dbReference type="EMBL" id="GGF86424.1"/>
    </source>
</evidence>
<dbReference type="InterPro" id="IPR054209">
    <property type="entry name" value="DUF6916"/>
</dbReference>
<evidence type="ECO:0000313" key="4">
    <source>
        <dbReference type="Proteomes" id="UP000605253"/>
    </source>
</evidence>
<keyword evidence="1" id="KW-0732">Signal</keyword>
<organism evidence="3 4">
    <name type="scientific">Marinicella pacifica</name>
    <dbReference type="NCBI Taxonomy" id="1171543"/>
    <lineage>
        <taxon>Bacteria</taxon>
        <taxon>Pseudomonadati</taxon>
        <taxon>Pseudomonadota</taxon>
        <taxon>Gammaproteobacteria</taxon>
        <taxon>Lysobacterales</taxon>
        <taxon>Marinicellaceae</taxon>
        <taxon>Marinicella</taxon>
    </lineage>
</organism>
<evidence type="ECO:0000256" key="1">
    <source>
        <dbReference type="SAM" id="SignalP"/>
    </source>
</evidence>
<feature type="domain" description="DUF6916" evidence="2">
    <location>
        <begin position="47"/>
        <end position="112"/>
    </location>
</feature>
<accession>A0A917CGT9</accession>
<sequence>MNRRLFAKTILGGLGASVLTSPVMAHSSSIKTSSINFEAGHSMQTDDGLKMTLSGHQLPTKNKDHQQFVLTFDVHNPDDHLQEKIYHLTDHKGIKHDIFMTPINKNQLQAVFNRRTHA</sequence>
<dbReference type="Proteomes" id="UP000605253">
    <property type="component" value="Unassembled WGS sequence"/>
</dbReference>
<comment type="caution">
    <text evidence="3">The sequence shown here is derived from an EMBL/GenBank/DDBJ whole genome shotgun (WGS) entry which is preliminary data.</text>
</comment>
<dbReference type="Pfam" id="PF21880">
    <property type="entry name" value="DUF6916"/>
    <property type="match status" value="1"/>
</dbReference>
<dbReference type="AlphaFoldDB" id="A0A917CGT9"/>
<proteinExistence type="predicted"/>
<feature type="signal peptide" evidence="1">
    <location>
        <begin position="1"/>
        <end position="25"/>
    </location>
</feature>
<reference evidence="3" key="1">
    <citation type="journal article" date="2014" name="Int. J. Syst. Evol. Microbiol.">
        <title>Complete genome sequence of Corynebacterium casei LMG S-19264T (=DSM 44701T), isolated from a smear-ripened cheese.</title>
        <authorList>
            <consortium name="US DOE Joint Genome Institute (JGI-PGF)"/>
            <person name="Walter F."/>
            <person name="Albersmeier A."/>
            <person name="Kalinowski J."/>
            <person name="Ruckert C."/>
        </authorList>
    </citation>
    <scope>NUCLEOTIDE SEQUENCE</scope>
    <source>
        <strain evidence="3">CGMCC 1.12181</strain>
    </source>
</reference>
<evidence type="ECO:0000259" key="2">
    <source>
        <dbReference type="Pfam" id="PF21880"/>
    </source>
</evidence>
<gene>
    <name evidence="3" type="ORF">GCM10011365_04270</name>
</gene>
<dbReference type="RefSeq" id="WP_188364033.1">
    <property type="nucleotide sequence ID" value="NZ_BAABJF010000032.1"/>
</dbReference>
<feature type="chain" id="PRO_5037173655" description="DUF6916 domain-containing protein" evidence="1">
    <location>
        <begin position="26"/>
        <end position="118"/>
    </location>
</feature>
<protein>
    <recommendedName>
        <fullName evidence="2">DUF6916 domain-containing protein</fullName>
    </recommendedName>
</protein>
<keyword evidence="4" id="KW-1185">Reference proteome</keyword>
<name>A0A917CGT9_9GAMM</name>
<dbReference type="EMBL" id="BMEO01000002">
    <property type="protein sequence ID" value="GGF86424.1"/>
    <property type="molecule type" value="Genomic_DNA"/>
</dbReference>
<reference evidence="3" key="2">
    <citation type="submission" date="2020-09" db="EMBL/GenBank/DDBJ databases">
        <authorList>
            <person name="Sun Q."/>
            <person name="Zhou Y."/>
        </authorList>
    </citation>
    <scope>NUCLEOTIDE SEQUENCE</scope>
    <source>
        <strain evidence="3">CGMCC 1.12181</strain>
    </source>
</reference>